<sequence>MASWKRLVRFIAVEDELEHIGEPVDPEVDVGAALASNQTIQVKTYSGSSALQDDIHATGHTLTIKTILPPVSRQEVGTIRCIGLNYRHHAAEMNLEVPTYPSVFFKPANCLNGPNADLVIPRQATDEQADYEAELAVVIGQACRNVTAENAMKYVLGYTCSNDVTARKWQFAGGNTQWGYGKGFDGFAPLGPCLVSGKEIPDPSVIELKTVLNGKVMQESRADDMIFSIAEIVSHLSQGTTLKAGTVIMTGTPHGIGVSSQPPVFLRHGDDVRIVMSHGLGSLINHVVYER</sequence>
<evidence type="ECO:0000256" key="1">
    <source>
        <dbReference type="ARBA" id="ARBA00010211"/>
    </source>
</evidence>
<dbReference type="FunFam" id="3.90.850.10:FF:000002">
    <property type="entry name" value="2-hydroxyhepta-2,4-diene-1,7-dioate isomerase"/>
    <property type="match status" value="1"/>
</dbReference>
<organism evidence="4 5">
    <name type="scientific">Cercospora kikuchii</name>
    <dbReference type="NCBI Taxonomy" id="84275"/>
    <lineage>
        <taxon>Eukaryota</taxon>
        <taxon>Fungi</taxon>
        <taxon>Dikarya</taxon>
        <taxon>Ascomycota</taxon>
        <taxon>Pezizomycotina</taxon>
        <taxon>Dothideomycetes</taxon>
        <taxon>Dothideomycetidae</taxon>
        <taxon>Mycosphaerellales</taxon>
        <taxon>Mycosphaerellaceae</taxon>
        <taxon>Cercospora</taxon>
    </lineage>
</organism>
<evidence type="ECO:0000313" key="5">
    <source>
        <dbReference type="Proteomes" id="UP000825890"/>
    </source>
</evidence>
<dbReference type="PANTHER" id="PTHR11820">
    <property type="entry name" value="ACYLPYRUVASE"/>
    <property type="match status" value="1"/>
</dbReference>
<dbReference type="SUPFAM" id="SSF56529">
    <property type="entry name" value="FAH"/>
    <property type="match status" value="1"/>
</dbReference>
<dbReference type="Proteomes" id="UP000825890">
    <property type="component" value="Unassembled WGS sequence"/>
</dbReference>
<keyword evidence="5" id="KW-1185">Reference proteome</keyword>
<dbReference type="InterPro" id="IPR011234">
    <property type="entry name" value="Fumarylacetoacetase-like_C"/>
</dbReference>
<gene>
    <name evidence="4" type="ORF">CKM354_001108200</name>
</gene>
<feature type="domain" description="Fumarylacetoacetase-like C-terminal" evidence="3">
    <location>
        <begin position="78"/>
        <end position="288"/>
    </location>
</feature>
<keyword evidence="2" id="KW-0479">Metal-binding</keyword>
<dbReference type="GO" id="GO:0006107">
    <property type="term" value="P:oxaloacetate metabolic process"/>
    <property type="evidence" value="ECO:0007669"/>
    <property type="project" value="UniProtKB-ARBA"/>
</dbReference>
<evidence type="ECO:0000313" key="4">
    <source>
        <dbReference type="EMBL" id="GIZ48007.1"/>
    </source>
</evidence>
<dbReference type="GeneID" id="68296657"/>
<evidence type="ECO:0000256" key="2">
    <source>
        <dbReference type="ARBA" id="ARBA00022723"/>
    </source>
</evidence>
<dbReference type="RefSeq" id="XP_044662494.1">
    <property type="nucleotide sequence ID" value="XM_044806559.1"/>
</dbReference>
<dbReference type="PANTHER" id="PTHR11820:SF7">
    <property type="entry name" value="ACYLPYRUVASE FAHD1, MITOCHONDRIAL"/>
    <property type="match status" value="1"/>
</dbReference>
<name>A0A9P3CUV5_9PEZI</name>
<reference evidence="4 5" key="1">
    <citation type="submission" date="2021-01" db="EMBL/GenBank/DDBJ databases">
        <title>Cercospora kikuchii MAFF 305040 whole genome shotgun sequence.</title>
        <authorList>
            <person name="Kashiwa T."/>
            <person name="Suzuki T."/>
        </authorList>
    </citation>
    <scope>NUCLEOTIDE SEQUENCE [LARGE SCALE GENOMIC DNA]</scope>
    <source>
        <strain evidence="4 5">MAFF 305040</strain>
    </source>
</reference>
<dbReference type="AlphaFoldDB" id="A0A9P3CUV5"/>
<comment type="similarity">
    <text evidence="1">Belongs to the FAH family.</text>
</comment>
<dbReference type="Pfam" id="PF01557">
    <property type="entry name" value="FAA_hydrolase"/>
    <property type="match status" value="1"/>
</dbReference>
<protein>
    <recommendedName>
        <fullName evidence="3">Fumarylacetoacetase-like C-terminal domain-containing protein</fullName>
    </recommendedName>
</protein>
<dbReference type="GO" id="GO:0018773">
    <property type="term" value="F:acetylpyruvate hydrolase activity"/>
    <property type="evidence" value="ECO:0007669"/>
    <property type="project" value="TreeGrafter"/>
</dbReference>
<dbReference type="Gene3D" id="3.90.850.10">
    <property type="entry name" value="Fumarylacetoacetase-like, C-terminal domain"/>
    <property type="match status" value="1"/>
</dbReference>
<comment type="caution">
    <text evidence="4">The sequence shown here is derived from an EMBL/GenBank/DDBJ whole genome shotgun (WGS) entry which is preliminary data.</text>
</comment>
<dbReference type="OrthoDB" id="411064at2759"/>
<dbReference type="InterPro" id="IPR036663">
    <property type="entry name" value="Fumarylacetoacetase_C_sf"/>
</dbReference>
<evidence type="ECO:0000259" key="3">
    <source>
        <dbReference type="Pfam" id="PF01557"/>
    </source>
</evidence>
<accession>A0A9P3CUV5</accession>
<dbReference type="EMBL" id="BOLY01000007">
    <property type="protein sequence ID" value="GIZ48007.1"/>
    <property type="molecule type" value="Genomic_DNA"/>
</dbReference>
<dbReference type="GO" id="GO:0050163">
    <property type="term" value="F:oxaloacetate tautomerase activity"/>
    <property type="evidence" value="ECO:0007669"/>
    <property type="project" value="UniProtKB-ARBA"/>
</dbReference>
<proteinExistence type="inferred from homology"/>
<dbReference type="GO" id="GO:0046872">
    <property type="term" value="F:metal ion binding"/>
    <property type="evidence" value="ECO:0007669"/>
    <property type="project" value="UniProtKB-KW"/>
</dbReference>